<keyword evidence="1" id="KW-0812">Transmembrane</keyword>
<dbReference type="Proteomes" id="UP000013270">
    <property type="component" value="Unassembled WGS sequence"/>
</dbReference>
<evidence type="ECO:0000313" key="2">
    <source>
        <dbReference type="EMBL" id="ENV23178.1"/>
    </source>
</evidence>
<feature type="transmembrane region" description="Helical" evidence="1">
    <location>
        <begin position="21"/>
        <end position="41"/>
    </location>
</feature>
<organism evidence="2 3">
    <name type="scientific">Acinetobacter bereziniae NIPH 3</name>
    <dbReference type="NCBI Taxonomy" id="1217651"/>
    <lineage>
        <taxon>Bacteria</taxon>
        <taxon>Pseudomonadati</taxon>
        <taxon>Pseudomonadota</taxon>
        <taxon>Gammaproteobacteria</taxon>
        <taxon>Moraxellales</taxon>
        <taxon>Moraxellaceae</taxon>
        <taxon>Acinetobacter</taxon>
    </lineage>
</organism>
<dbReference type="AlphaFoldDB" id="N8YUG3"/>
<dbReference type="PATRIC" id="fig|1217651.3.peg.677"/>
<keyword evidence="1" id="KW-1133">Transmembrane helix</keyword>
<feature type="transmembrane region" description="Helical" evidence="1">
    <location>
        <begin position="47"/>
        <end position="73"/>
    </location>
</feature>
<dbReference type="HOGENOM" id="CLU_1292134_0_0_6"/>
<gene>
    <name evidence="2" type="ORF">F963_00706</name>
</gene>
<dbReference type="RefSeq" id="WP_004828427.1">
    <property type="nucleotide sequence ID" value="NZ_KB849466.1"/>
</dbReference>
<reference evidence="2 3" key="1">
    <citation type="submission" date="2013-02" db="EMBL/GenBank/DDBJ databases">
        <title>The Genome Sequence of Acinetobacter bereziniae NIPH 3.</title>
        <authorList>
            <consortium name="The Broad Institute Genome Sequencing Platform"/>
            <consortium name="The Broad Institute Genome Sequencing Center for Infectious Disease"/>
            <person name="Cerqueira G."/>
            <person name="Feldgarden M."/>
            <person name="Courvalin P."/>
            <person name="Perichon B."/>
            <person name="Grillot-Courvalin C."/>
            <person name="Clermont D."/>
            <person name="Rocha E."/>
            <person name="Yoon E.-J."/>
            <person name="Nemec A."/>
            <person name="Walker B."/>
            <person name="Young S.K."/>
            <person name="Zeng Q."/>
            <person name="Gargeya S."/>
            <person name="Fitzgerald M."/>
            <person name="Haas B."/>
            <person name="Abouelleil A."/>
            <person name="Alvarado L."/>
            <person name="Arachchi H.M."/>
            <person name="Berlin A.M."/>
            <person name="Chapman S.B."/>
            <person name="Dewar J."/>
            <person name="Goldberg J."/>
            <person name="Griggs A."/>
            <person name="Gujja S."/>
            <person name="Hansen M."/>
            <person name="Howarth C."/>
            <person name="Imamovic A."/>
            <person name="Larimer J."/>
            <person name="McCowan C."/>
            <person name="Murphy C."/>
            <person name="Neiman D."/>
            <person name="Pearson M."/>
            <person name="Priest M."/>
            <person name="Roberts A."/>
            <person name="Saif S."/>
            <person name="Shea T."/>
            <person name="Sisk P."/>
            <person name="Sykes S."/>
            <person name="Wortman J."/>
            <person name="Nusbaum C."/>
            <person name="Birren B."/>
        </authorList>
    </citation>
    <scope>NUCLEOTIDE SEQUENCE [LARGE SCALE GENOMIC DNA]</scope>
    <source>
        <strain evidence="2 3">NIPH 3</strain>
    </source>
</reference>
<dbReference type="EMBL" id="APPK01000017">
    <property type="protein sequence ID" value="ENV23178.1"/>
    <property type="molecule type" value="Genomic_DNA"/>
</dbReference>
<evidence type="ECO:0000313" key="3">
    <source>
        <dbReference type="Proteomes" id="UP000013270"/>
    </source>
</evidence>
<sequence>MSFYFYIFMINTTYTIKADPIKIIAGYVILTTLQIPCYLYIAHSDYITFTFIFVLLLWLFILLFELVALYLLIKYGRPLLCFHSDFCQIQMPAINITVDYEKVSALSMRKIQQEHRGFSFGMCYELELSLSDQIMQQHALRKKPYPVKNLFLSSNFLFKNNQILEIAIIFSALARKKASKRVESILQLQQHPQAYESLISEKDLENFKNNQYIYKLFKFGQ</sequence>
<evidence type="ECO:0000256" key="1">
    <source>
        <dbReference type="SAM" id="Phobius"/>
    </source>
</evidence>
<keyword evidence="1" id="KW-0472">Membrane</keyword>
<name>N8YUG3_ACIBZ</name>
<evidence type="ECO:0008006" key="4">
    <source>
        <dbReference type="Google" id="ProtNLM"/>
    </source>
</evidence>
<accession>N8YUG3</accession>
<comment type="caution">
    <text evidence="2">The sequence shown here is derived from an EMBL/GenBank/DDBJ whole genome shotgun (WGS) entry which is preliminary data.</text>
</comment>
<proteinExistence type="predicted"/>
<protein>
    <recommendedName>
        <fullName evidence="4">Transmembrane protein</fullName>
    </recommendedName>
</protein>